<proteinExistence type="predicted"/>
<name>A0A4Y7LDZ7_PAPSO</name>
<dbReference type="AlphaFoldDB" id="A0A4Y7LDZ7"/>
<keyword evidence="2" id="KW-1185">Reference proteome</keyword>
<dbReference type="Proteomes" id="UP000316621">
    <property type="component" value="Chromosome 11"/>
</dbReference>
<sequence>MPDKTRFLSQNQNPEISFDLPTKSKPCIQFSGYPMTLSMKHSWIFCSHGPEVVRFMQAIYIRTKRNQDWGVVKTDTG</sequence>
<organism evidence="1 2">
    <name type="scientific">Papaver somniferum</name>
    <name type="common">Opium poppy</name>
    <dbReference type="NCBI Taxonomy" id="3469"/>
    <lineage>
        <taxon>Eukaryota</taxon>
        <taxon>Viridiplantae</taxon>
        <taxon>Streptophyta</taxon>
        <taxon>Embryophyta</taxon>
        <taxon>Tracheophyta</taxon>
        <taxon>Spermatophyta</taxon>
        <taxon>Magnoliopsida</taxon>
        <taxon>Ranunculales</taxon>
        <taxon>Papaveraceae</taxon>
        <taxon>Papaveroideae</taxon>
        <taxon>Papaver</taxon>
    </lineage>
</organism>
<evidence type="ECO:0000313" key="1">
    <source>
        <dbReference type="EMBL" id="RZC82395.1"/>
    </source>
</evidence>
<reference evidence="1 2" key="1">
    <citation type="journal article" date="2018" name="Science">
        <title>The opium poppy genome and morphinan production.</title>
        <authorList>
            <person name="Guo L."/>
            <person name="Winzer T."/>
            <person name="Yang X."/>
            <person name="Li Y."/>
            <person name="Ning Z."/>
            <person name="He Z."/>
            <person name="Teodor R."/>
            <person name="Lu Y."/>
            <person name="Bowser T.A."/>
            <person name="Graham I.A."/>
            <person name="Ye K."/>
        </authorList>
    </citation>
    <scope>NUCLEOTIDE SEQUENCE [LARGE SCALE GENOMIC DNA]</scope>
    <source>
        <strain evidence="2">cv. HN1</strain>
        <tissue evidence="1">Leaves</tissue>
    </source>
</reference>
<gene>
    <name evidence="1" type="ORF">C5167_045182</name>
</gene>
<protein>
    <submittedName>
        <fullName evidence="1">Uncharacterized protein</fullName>
    </submittedName>
</protein>
<dbReference type="Gramene" id="RZC82395">
    <property type="protein sequence ID" value="RZC82395"/>
    <property type="gene ID" value="C5167_045182"/>
</dbReference>
<accession>A0A4Y7LDZ7</accession>
<dbReference type="EMBL" id="CM010725">
    <property type="protein sequence ID" value="RZC82395.1"/>
    <property type="molecule type" value="Genomic_DNA"/>
</dbReference>
<evidence type="ECO:0000313" key="2">
    <source>
        <dbReference type="Proteomes" id="UP000316621"/>
    </source>
</evidence>